<evidence type="ECO:0000313" key="3">
    <source>
        <dbReference type="EMBL" id="APG06484.1"/>
    </source>
</evidence>
<organism evidence="3 4">
    <name type="scientific">Luteibacter rhizovicinus DSM 16549</name>
    <dbReference type="NCBI Taxonomy" id="1440763"/>
    <lineage>
        <taxon>Bacteria</taxon>
        <taxon>Pseudomonadati</taxon>
        <taxon>Pseudomonadota</taxon>
        <taxon>Gammaproteobacteria</taxon>
        <taxon>Lysobacterales</taxon>
        <taxon>Rhodanobacteraceae</taxon>
        <taxon>Luteibacter</taxon>
    </lineage>
</organism>
<accession>A0A1L3EZM8</accession>
<sequence>MRTDSSFDRPVHSDIVRQDSRLLRRMSWGSIFAGVIIAIVIQLVLSLIGAGVGFSTADPIAHDSPDASSVSMGAAIWWAVSSVVALFTGGWVAGHLAGAPGRTDAMLHGLVAWGLASLLGAYLVATAVTSIVKSGATAVGTAATAAGTGLAAAAGPMADAAKKQLQDSGITMDSVKGQAQQLLAQTGKPALQPDAIKQQANGAANQLNNATQNQGNGDTGEDVQTVAQRIIASGTDTVQQADKQALVNVVVARTGVSQQEAEQRVDTWIAQYQQTKAKIAQAKADAEVKAREAADAAAKAAAKASLGAAIALILGAMAAALGGALAGRRYVVVIDDRVTPSQHA</sequence>
<evidence type="ECO:0000313" key="4">
    <source>
        <dbReference type="Proteomes" id="UP000182987"/>
    </source>
</evidence>
<dbReference type="EMBL" id="CP017480">
    <property type="protein sequence ID" value="APG06484.1"/>
    <property type="molecule type" value="Genomic_DNA"/>
</dbReference>
<feature type="coiled-coil region" evidence="1">
    <location>
        <begin position="258"/>
        <end position="292"/>
    </location>
</feature>
<gene>
    <name evidence="3" type="ORF">BJI69_10535</name>
</gene>
<keyword evidence="2" id="KW-0472">Membrane</keyword>
<evidence type="ECO:0008006" key="5">
    <source>
        <dbReference type="Google" id="ProtNLM"/>
    </source>
</evidence>
<dbReference type="Proteomes" id="UP000182987">
    <property type="component" value="Chromosome"/>
</dbReference>
<evidence type="ECO:0000256" key="2">
    <source>
        <dbReference type="SAM" id="Phobius"/>
    </source>
</evidence>
<protein>
    <recommendedName>
        <fullName evidence="5">PhnA-like protein</fullName>
    </recommendedName>
</protein>
<feature type="transmembrane region" description="Helical" evidence="2">
    <location>
        <begin position="105"/>
        <end position="125"/>
    </location>
</feature>
<dbReference type="KEGG" id="lrz:BJI69_10535"/>
<evidence type="ECO:0000256" key="1">
    <source>
        <dbReference type="SAM" id="Coils"/>
    </source>
</evidence>
<keyword evidence="4" id="KW-1185">Reference proteome</keyword>
<keyword evidence="2" id="KW-1133">Transmembrane helix</keyword>
<reference evidence="4" key="1">
    <citation type="submission" date="2016-09" db="EMBL/GenBank/DDBJ databases">
        <authorList>
            <person name="Lysoe E."/>
        </authorList>
    </citation>
    <scope>NUCLEOTIDE SEQUENCE [LARGE SCALE GENOMIC DNA]</scope>
    <source>
        <strain evidence="4">LJ96T</strain>
    </source>
</reference>
<dbReference type="STRING" id="1440763.BJI69_10535"/>
<proteinExistence type="predicted"/>
<keyword evidence="2" id="KW-0812">Transmembrane</keyword>
<dbReference type="AlphaFoldDB" id="A0A1L3EZM8"/>
<feature type="transmembrane region" description="Helical" evidence="2">
    <location>
        <begin position="31"/>
        <end position="54"/>
    </location>
</feature>
<feature type="transmembrane region" description="Helical" evidence="2">
    <location>
        <begin position="74"/>
        <end position="93"/>
    </location>
</feature>
<feature type="transmembrane region" description="Helical" evidence="2">
    <location>
        <begin position="306"/>
        <end position="327"/>
    </location>
</feature>
<keyword evidence="1" id="KW-0175">Coiled coil</keyword>
<name>A0A1L3EZM8_9GAMM</name>